<accession>A0ACB9RUJ8</accession>
<protein>
    <submittedName>
        <fullName evidence="1">Uncharacterized protein</fullName>
    </submittedName>
</protein>
<sequence>MEDGSSTNQELEKVDDDVGKDDMFVDAEEELNPESRDWVSAAETVELWKDGVNGNQSIVISKAENGYSESQAMDIQEERDLYAREISSLWLQMKAFKSQQPFGHVNNGDVLADRFSYGEEPVAVSSDREAYEASVQGMISECSKLVSLALEEHRHMEETIKQLHAVISTRDQQIEDLNTKFSELAADGYEKERSFDDAATRILDSLASVVGQEEPLGEIASEKFVQVEKRTALLIQQYHHTLYQIDCLWQCLAETCSVSVDLRLQNGCSDVISSACSELIKAKRKEANLAEKITQVEKENRRLLEKLNKEKAAAEAACSESGQLKVELELEKTRCVNVKEKLGLAVTKGKSLVQQRDSLKQSLAEKTRELERCLNELDEKNRALGDAEKTKEELANCENLIALLQENISQRNLMLVGLEEILADARLPNGMQAVEIVDKCRWIVDDRASLQEIALEFERLQDLLTLIEIPQSIQSSDFGARVVWLRDSFYDACKQAEKIRNEIVCTREVTQNGFDRLSALLSIALVEKEYLQLELDDQVLLYNEIVKMKNEISQEKDQLIRLLLEHSEGFVGSQLGDSNGLSLSDYSMAIERCFEKIKSQNNPEILLRKSEFLDEVQCLLYMWNLDLKLYEEVFEQEMVEKSLHLTGMSNELQTLSKELSFITEEKGSLQKDLDRSKEKYALLREKLSTTVKKGKGLVQDRENFKQQIEEKNVEIEQLKNQIQLLESSLTECGNQRDRLATDLKRVEEDIFTHKNWKDELENTQMEKDKLLASLIEAIGSICPVSSLGHAEPVEKLEWLAGYLVDCQKAKEHVEHELVKLREESNNLEHSLDEVNANLERLQDVELKFDQAREKASEQERSLLEAKAHVTALEDSLSAVQDDIFQLSEEKRVLEVGISHMEEELQKANEEVSSQTRLLVEANNSKISLEDIRSQLENEIIVLTSVKEAADAGRAEADKHLAEVKGDLSFQKSKLEDAYQTIKSLEEELSDASNNLSALRIEKEAAQTACSAAEVNLVKLKEELVDAHQTMESLKEAISQLKSEANHIDSSAAEEEIQKIKEETNVKSSKLAEAFATIKSLGDASAELEKKVNLYTEQNHYLGVARADSENALKKLQEDAASKTVELEDAFSHIKFLEDSLEKSKSDILMLEKEKKAHAQEIMLLDSQLKACMEDLATANGSSESKLLELTGFVNDLQAVVHDNSLSLLMKETFKNKLESLKGMNNIILGLKRQCSINSGSGGVSRNEDDLIFTGPFPGDIDDMMNGELEIVYGNGANLDSIAALFGSTLQACHLKKTNLIDEYKGFSMLWDNVLAALSRKLEETRDDMMTLFEDVKSLKQNVEALETCKSEQEKAIASLEENVTNLISACNDATKILQAGLSNALQVSWSMPLFERESGAFDAEGFDSRIGGQKCSETVGELLSVSTSVQTMMKDFECTSKVASMKIQDLERELKEAKAVSVKAMKERESTQIQVSRLETEVEALENQCDQLRLKLDEFRTDNDELRERGAELSINCDLSRQQGELHVSPFPTILTEKLNNIDVAIPSTNLAETAEAQDTQNLKEEPQKHMAREKGSEMLKDELNEASSSLKRVLGLLGSNELAEEQDLLDLKGLLAALENQIIRMLTELESSKTEAQELGTKLSERQKVVDELMDKVKLLGDLLQERSTKPEIVQERSISKEASMPGGSAENEIEDTVVAPVASSAAHVRTVRKGSTDDHLALSIDVESDPLISSPGADEDKGRAFKSLNTSGLVPRQGKAMADRIDGFWVSGSRVLMNRPRARLGFMAYWLVLQMWVLVSFL</sequence>
<dbReference type="EMBL" id="CM042882">
    <property type="protein sequence ID" value="KAI4382494.1"/>
    <property type="molecule type" value="Genomic_DNA"/>
</dbReference>
<dbReference type="Proteomes" id="UP001057402">
    <property type="component" value="Chromosome 3"/>
</dbReference>
<organism evidence="1 2">
    <name type="scientific">Melastoma candidum</name>
    <dbReference type="NCBI Taxonomy" id="119954"/>
    <lineage>
        <taxon>Eukaryota</taxon>
        <taxon>Viridiplantae</taxon>
        <taxon>Streptophyta</taxon>
        <taxon>Embryophyta</taxon>
        <taxon>Tracheophyta</taxon>
        <taxon>Spermatophyta</taxon>
        <taxon>Magnoliopsida</taxon>
        <taxon>eudicotyledons</taxon>
        <taxon>Gunneridae</taxon>
        <taxon>Pentapetalae</taxon>
        <taxon>rosids</taxon>
        <taxon>malvids</taxon>
        <taxon>Myrtales</taxon>
        <taxon>Melastomataceae</taxon>
        <taxon>Melastomatoideae</taxon>
        <taxon>Melastomateae</taxon>
        <taxon>Melastoma</taxon>
    </lineage>
</organism>
<proteinExistence type="predicted"/>
<keyword evidence="2" id="KW-1185">Reference proteome</keyword>
<name>A0ACB9RUJ8_9MYRT</name>
<reference evidence="2" key="1">
    <citation type="journal article" date="2023" name="Front. Plant Sci.">
        <title>Chromosomal-level genome assembly of Melastoma candidum provides insights into trichome evolution.</title>
        <authorList>
            <person name="Zhong Y."/>
            <person name="Wu W."/>
            <person name="Sun C."/>
            <person name="Zou P."/>
            <person name="Liu Y."/>
            <person name="Dai S."/>
            <person name="Zhou R."/>
        </authorList>
    </citation>
    <scope>NUCLEOTIDE SEQUENCE [LARGE SCALE GENOMIC DNA]</scope>
</reference>
<evidence type="ECO:0000313" key="1">
    <source>
        <dbReference type="EMBL" id="KAI4382494.1"/>
    </source>
</evidence>
<evidence type="ECO:0000313" key="2">
    <source>
        <dbReference type="Proteomes" id="UP001057402"/>
    </source>
</evidence>
<comment type="caution">
    <text evidence="1">The sequence shown here is derived from an EMBL/GenBank/DDBJ whole genome shotgun (WGS) entry which is preliminary data.</text>
</comment>
<gene>
    <name evidence="1" type="ORF">MLD38_008450</name>
</gene>